<evidence type="ECO:0000256" key="1">
    <source>
        <dbReference type="ARBA" id="ARBA00023002"/>
    </source>
</evidence>
<dbReference type="GO" id="GO:0016491">
    <property type="term" value="F:oxidoreductase activity"/>
    <property type="evidence" value="ECO:0007669"/>
    <property type="project" value="UniProtKB-KW"/>
</dbReference>
<dbReference type="Pfam" id="PF14027">
    <property type="entry name" value="Questin_oxidase"/>
    <property type="match status" value="1"/>
</dbReference>
<reference evidence="2 3" key="1">
    <citation type="journal article" date="2018" name="G3 (Bethesda)">
        <title>Phylogenetic and Phylogenomic Definition of Rhizopus Species.</title>
        <authorList>
            <person name="Gryganskyi A.P."/>
            <person name="Golan J."/>
            <person name="Dolatabadi S."/>
            <person name="Mondo S."/>
            <person name="Robb S."/>
            <person name="Idnurm A."/>
            <person name="Muszewska A."/>
            <person name="Steczkiewicz K."/>
            <person name="Masonjones S."/>
            <person name="Liao H.L."/>
            <person name="Gajdeczka M.T."/>
            <person name="Anike F."/>
            <person name="Vuek A."/>
            <person name="Anishchenko I.M."/>
            <person name="Voigt K."/>
            <person name="de Hoog G.S."/>
            <person name="Smith M.E."/>
            <person name="Heitman J."/>
            <person name="Vilgalys R."/>
            <person name="Stajich J.E."/>
        </authorList>
    </citation>
    <scope>NUCLEOTIDE SEQUENCE [LARGE SCALE GENOMIC DNA]</scope>
    <source>
        <strain evidence="2 3">LSU 92-RS-03</strain>
    </source>
</reference>
<dbReference type="Proteomes" id="UP000253551">
    <property type="component" value="Unassembled WGS sequence"/>
</dbReference>
<evidence type="ECO:0000313" key="3">
    <source>
        <dbReference type="Proteomes" id="UP000253551"/>
    </source>
</evidence>
<dbReference type="OrthoDB" id="10004862at2759"/>
<dbReference type="PANTHER" id="PTHR35870">
    <property type="entry name" value="PROTEIN, PUTATIVE (AFU_ORTHOLOGUE AFUA_5G03330)-RELATED"/>
    <property type="match status" value="1"/>
</dbReference>
<evidence type="ECO:0000313" key="2">
    <source>
        <dbReference type="EMBL" id="RCI01968.1"/>
    </source>
</evidence>
<accession>A0A367KIH6</accession>
<organism evidence="2 3">
    <name type="scientific">Rhizopus stolonifer</name>
    <name type="common">Rhizopus nigricans</name>
    <dbReference type="NCBI Taxonomy" id="4846"/>
    <lineage>
        <taxon>Eukaryota</taxon>
        <taxon>Fungi</taxon>
        <taxon>Fungi incertae sedis</taxon>
        <taxon>Mucoromycota</taxon>
        <taxon>Mucoromycotina</taxon>
        <taxon>Mucoromycetes</taxon>
        <taxon>Mucorales</taxon>
        <taxon>Mucorineae</taxon>
        <taxon>Rhizopodaceae</taxon>
        <taxon>Rhizopus</taxon>
    </lineage>
</organism>
<dbReference type="InterPro" id="IPR025337">
    <property type="entry name" value="Questin_oxidase-like"/>
</dbReference>
<sequence>MSSFKPSVPSKPETFTLVLPGANKDAHELSEKLLTKNNKEFDIFFNKRKFHNHFVHHLLAAYSFGANKEKLQEIFEIHAKEQRPPPASVGTITRENYKNYLGKAESYSSFLVFFKSEVDQFGMLDSVRRWVWHGDFLARVMGGIFHPIIHIGYGLEFELPGVVSEGLSMVACTSSDYKSIIPVLPDLQRNPLLPAQAQVYAENASSTARGFVTQLVDQLSSQISSSLGLHDNQPTAKNDPLPVADIPSFLRSSFLFELFIKIKQDPVFKGIPTFDDAKRFDTLLSNQAVTERIKHYVQLWPLKESTQDLQAKFADLHFFTALALGSTGIRDDHPNTVKLDFFMMHGLTSSEFIHQYISRISPSESILLLRAQLSSIILVYLFNGRPTLNIEGLLAHKTSFDKEKTNNHWMLACDKSLDCKEAHVIKAVRSCAVGQTINGPHQDIRLNEVWLKVANMCIDKNGDWEFAGVGFDEAWK</sequence>
<name>A0A367KIH6_RHIST</name>
<dbReference type="STRING" id="4846.A0A367KIH6"/>
<dbReference type="PANTHER" id="PTHR35870:SF1">
    <property type="entry name" value="PROTEIN, PUTATIVE (AFU_ORTHOLOGUE AFUA_5G03330)-RELATED"/>
    <property type="match status" value="1"/>
</dbReference>
<keyword evidence="1" id="KW-0560">Oxidoreductase</keyword>
<dbReference type="AlphaFoldDB" id="A0A367KIH6"/>
<gene>
    <name evidence="2" type="ORF">CU098_006317</name>
</gene>
<comment type="caution">
    <text evidence="2">The sequence shown here is derived from an EMBL/GenBank/DDBJ whole genome shotgun (WGS) entry which is preliminary data.</text>
</comment>
<protein>
    <recommendedName>
        <fullName evidence="4">HypA-like protein</fullName>
    </recommendedName>
</protein>
<proteinExistence type="predicted"/>
<keyword evidence="3" id="KW-1185">Reference proteome</keyword>
<dbReference type="EMBL" id="PJQM01001590">
    <property type="protein sequence ID" value="RCI01968.1"/>
    <property type="molecule type" value="Genomic_DNA"/>
</dbReference>
<evidence type="ECO:0008006" key="4">
    <source>
        <dbReference type="Google" id="ProtNLM"/>
    </source>
</evidence>